<dbReference type="PANTHER" id="PTHR15394">
    <property type="entry name" value="SERINE HYDROLASE RBBP9"/>
    <property type="match status" value="1"/>
</dbReference>
<dbReference type="PANTHER" id="PTHR15394:SF3">
    <property type="entry name" value="SERINE HYDROLASE RBBP9"/>
    <property type="match status" value="1"/>
</dbReference>
<organism evidence="1 2">
    <name type="scientific">Candidatus Gottesmanbacteria bacterium GW2011_GWA2_43_14</name>
    <dbReference type="NCBI Taxonomy" id="1618443"/>
    <lineage>
        <taxon>Bacteria</taxon>
        <taxon>Candidatus Gottesmaniibacteriota</taxon>
    </lineage>
</organism>
<dbReference type="InterPro" id="IPR029058">
    <property type="entry name" value="AB_hydrolase_fold"/>
</dbReference>
<evidence type="ECO:0000313" key="1">
    <source>
        <dbReference type="EMBL" id="KKS96471.1"/>
    </source>
</evidence>
<evidence type="ECO:0000313" key="2">
    <source>
        <dbReference type="Proteomes" id="UP000034894"/>
    </source>
</evidence>
<name>A0A0G1FN95_9BACT</name>
<dbReference type="STRING" id="1618443.UV73_C0010G0056"/>
<accession>A0A0G1FN95</accession>
<dbReference type="Proteomes" id="UP000034894">
    <property type="component" value="Unassembled WGS sequence"/>
</dbReference>
<sequence>MIIKTALIIHGTPDREEYFDPATDSESNKHWIAWLQKQLLINGIFTQTPEMPDAYNPDYKKWKREFERFDVNEQSALIGHSCGGGFLVRWLSENRVKGNKLVLVAPWLDPTRRKTTGFFEFKIDGEISSRFKNIHLFVSKDDNKEILTSVDTILKAVPNIKVHSFKNMGHFCFENMKTNKFPELLNVMLT</sequence>
<proteinExistence type="predicted"/>
<gene>
    <name evidence="1" type="ORF">UV73_C0010G0056</name>
</gene>
<protein>
    <recommendedName>
        <fullName evidence="3">Alpha/beta hydrolase</fullName>
    </recommendedName>
</protein>
<dbReference type="EMBL" id="LCFP01000010">
    <property type="protein sequence ID" value="KKS96471.1"/>
    <property type="molecule type" value="Genomic_DNA"/>
</dbReference>
<dbReference type="AlphaFoldDB" id="A0A0G1FN95"/>
<comment type="caution">
    <text evidence="1">The sequence shown here is derived from an EMBL/GenBank/DDBJ whole genome shotgun (WGS) entry which is preliminary data.</text>
</comment>
<dbReference type="Gene3D" id="3.40.50.1820">
    <property type="entry name" value="alpha/beta hydrolase"/>
    <property type="match status" value="1"/>
</dbReference>
<evidence type="ECO:0008006" key="3">
    <source>
        <dbReference type="Google" id="ProtNLM"/>
    </source>
</evidence>
<reference evidence="1 2" key="1">
    <citation type="journal article" date="2015" name="Nature">
        <title>rRNA introns, odd ribosomes, and small enigmatic genomes across a large radiation of phyla.</title>
        <authorList>
            <person name="Brown C.T."/>
            <person name="Hug L.A."/>
            <person name="Thomas B.C."/>
            <person name="Sharon I."/>
            <person name="Castelle C.J."/>
            <person name="Singh A."/>
            <person name="Wilkins M.J."/>
            <person name="Williams K.H."/>
            <person name="Banfield J.F."/>
        </authorList>
    </citation>
    <scope>NUCLEOTIDE SEQUENCE [LARGE SCALE GENOMIC DNA]</scope>
</reference>
<dbReference type="SUPFAM" id="SSF53474">
    <property type="entry name" value="alpha/beta-Hydrolases"/>
    <property type="match status" value="1"/>
</dbReference>
<dbReference type="Pfam" id="PF06821">
    <property type="entry name" value="Ser_hydrolase"/>
    <property type="match status" value="1"/>
</dbReference>
<dbReference type="GO" id="GO:0016787">
    <property type="term" value="F:hydrolase activity"/>
    <property type="evidence" value="ECO:0007669"/>
    <property type="project" value="InterPro"/>
</dbReference>
<dbReference type="InterPro" id="IPR010662">
    <property type="entry name" value="RBBP9/YdeN"/>
</dbReference>